<dbReference type="SUPFAM" id="SSF52402">
    <property type="entry name" value="Adenine nucleotide alpha hydrolases-like"/>
    <property type="match status" value="2"/>
</dbReference>
<accession>A0A6F8YTV5</accession>
<feature type="domain" description="UspA" evidence="2">
    <location>
        <begin position="7"/>
        <end position="135"/>
    </location>
</feature>
<dbReference type="Gene3D" id="3.40.50.12370">
    <property type="match status" value="1"/>
</dbReference>
<organism evidence="3 4">
    <name type="scientific">Phytohabitans suffuscus</name>
    <dbReference type="NCBI Taxonomy" id="624315"/>
    <lineage>
        <taxon>Bacteria</taxon>
        <taxon>Bacillati</taxon>
        <taxon>Actinomycetota</taxon>
        <taxon>Actinomycetes</taxon>
        <taxon>Micromonosporales</taxon>
        <taxon>Micromonosporaceae</taxon>
    </lineage>
</organism>
<protein>
    <recommendedName>
        <fullName evidence="2">UspA domain-containing protein</fullName>
    </recommendedName>
</protein>
<dbReference type="PANTHER" id="PTHR46268">
    <property type="entry name" value="STRESS RESPONSE PROTEIN NHAX"/>
    <property type="match status" value="1"/>
</dbReference>
<dbReference type="PANTHER" id="PTHR46268:SF6">
    <property type="entry name" value="UNIVERSAL STRESS PROTEIN UP12"/>
    <property type="match status" value="1"/>
</dbReference>
<sequence>MECGGSTVLVGVKDLALDASAVRAGAREAAAVGGRLDLVHAYVWPLFPSADGEEGERSEDLVESAAAYARTVEPGLVVSARVVDGAPIPVLVRDASRAALVVLGGYGLVVPGVDPAASVSIQVAARASAPVMFVRDEERAGPVVVGMDGSPDAAAALRLAVLAARRRRTGVVVLHAAGARCASEGDAARLAAHQVVDGPADEALIRASRIASLLVVGAQGNRPTLLGPVTQAVLRHAASPVLVARHTAVTVQPRGRREEQGLAA</sequence>
<dbReference type="PRINTS" id="PR01438">
    <property type="entry name" value="UNVRSLSTRESS"/>
</dbReference>
<keyword evidence="4" id="KW-1185">Reference proteome</keyword>
<name>A0A6F8YTV5_9ACTN</name>
<dbReference type="Pfam" id="PF00582">
    <property type="entry name" value="Usp"/>
    <property type="match status" value="2"/>
</dbReference>
<comment type="similarity">
    <text evidence="1">Belongs to the universal stress protein A family.</text>
</comment>
<proteinExistence type="inferred from homology"/>
<reference evidence="3 4" key="1">
    <citation type="submission" date="2020-03" db="EMBL/GenBank/DDBJ databases">
        <title>Whole genome shotgun sequence of Phytohabitans suffuscus NBRC 105367.</title>
        <authorList>
            <person name="Komaki H."/>
            <person name="Tamura T."/>
        </authorList>
    </citation>
    <scope>NUCLEOTIDE SEQUENCE [LARGE SCALE GENOMIC DNA]</scope>
    <source>
        <strain evidence="3 4">NBRC 105367</strain>
    </source>
</reference>
<dbReference type="EMBL" id="AP022871">
    <property type="protein sequence ID" value="BCB89413.1"/>
    <property type="molecule type" value="Genomic_DNA"/>
</dbReference>
<dbReference type="Proteomes" id="UP000503011">
    <property type="component" value="Chromosome"/>
</dbReference>
<reference evidence="3 4" key="2">
    <citation type="submission" date="2020-03" db="EMBL/GenBank/DDBJ databases">
        <authorList>
            <person name="Ichikawa N."/>
            <person name="Kimura A."/>
            <person name="Kitahashi Y."/>
            <person name="Uohara A."/>
        </authorList>
    </citation>
    <scope>NUCLEOTIDE SEQUENCE [LARGE SCALE GENOMIC DNA]</scope>
    <source>
        <strain evidence="3 4">NBRC 105367</strain>
    </source>
</reference>
<dbReference type="InterPro" id="IPR006015">
    <property type="entry name" value="Universal_stress_UspA"/>
</dbReference>
<evidence type="ECO:0000256" key="1">
    <source>
        <dbReference type="ARBA" id="ARBA00008791"/>
    </source>
</evidence>
<evidence type="ECO:0000313" key="4">
    <source>
        <dbReference type="Proteomes" id="UP000503011"/>
    </source>
</evidence>
<dbReference type="RefSeq" id="WP_173161266.1">
    <property type="nucleotide sequence ID" value="NZ_AP022871.1"/>
</dbReference>
<evidence type="ECO:0000259" key="2">
    <source>
        <dbReference type="Pfam" id="PF00582"/>
    </source>
</evidence>
<gene>
    <name evidence="3" type="ORF">Psuf_067260</name>
</gene>
<dbReference type="KEGG" id="psuu:Psuf_067260"/>
<feature type="domain" description="UspA" evidence="2">
    <location>
        <begin position="194"/>
        <end position="245"/>
    </location>
</feature>
<evidence type="ECO:0000313" key="3">
    <source>
        <dbReference type="EMBL" id="BCB89413.1"/>
    </source>
</evidence>
<dbReference type="InterPro" id="IPR006016">
    <property type="entry name" value="UspA"/>
</dbReference>
<dbReference type="AlphaFoldDB" id="A0A6F8YTV5"/>